<comment type="caution">
    <text evidence="3">The sequence shown here is derived from an EMBL/GenBank/DDBJ whole genome shotgun (WGS) entry which is preliminary data.</text>
</comment>
<evidence type="ECO:0000313" key="4">
    <source>
        <dbReference type="Proteomes" id="UP000094769"/>
    </source>
</evidence>
<dbReference type="GO" id="GO:0006417">
    <property type="term" value="P:regulation of translation"/>
    <property type="evidence" value="ECO:0007669"/>
    <property type="project" value="TreeGrafter"/>
</dbReference>
<feature type="domain" description="Anti-sigma K factor RskA C-terminal" evidence="2">
    <location>
        <begin position="100"/>
        <end position="220"/>
    </location>
</feature>
<evidence type="ECO:0000256" key="1">
    <source>
        <dbReference type="SAM" id="Phobius"/>
    </source>
</evidence>
<dbReference type="Pfam" id="PF10099">
    <property type="entry name" value="RskA_C"/>
    <property type="match status" value="1"/>
</dbReference>
<evidence type="ECO:0000259" key="2">
    <source>
        <dbReference type="Pfam" id="PF10099"/>
    </source>
</evidence>
<accession>A0A7Z0VNK8</accession>
<dbReference type="EMBL" id="MARB01000004">
    <property type="protein sequence ID" value="ODJ88905.1"/>
    <property type="molecule type" value="Genomic_DNA"/>
</dbReference>
<keyword evidence="1" id="KW-1133">Transmembrane helix</keyword>
<proteinExistence type="predicted"/>
<dbReference type="InterPro" id="IPR018764">
    <property type="entry name" value="RskA_C"/>
</dbReference>
<dbReference type="GO" id="GO:0005886">
    <property type="term" value="C:plasma membrane"/>
    <property type="evidence" value="ECO:0007669"/>
    <property type="project" value="InterPro"/>
</dbReference>
<keyword evidence="4" id="KW-1185">Reference proteome</keyword>
<dbReference type="Proteomes" id="UP000094769">
    <property type="component" value="Unassembled WGS sequence"/>
</dbReference>
<keyword evidence="1" id="KW-0812">Transmembrane</keyword>
<feature type="transmembrane region" description="Helical" evidence="1">
    <location>
        <begin position="94"/>
        <end position="114"/>
    </location>
</feature>
<dbReference type="OrthoDB" id="5298046at2"/>
<gene>
    <name evidence="3" type="ORF">CODIS_10040</name>
</gene>
<dbReference type="RefSeq" id="WP_083220557.1">
    <property type="nucleotide sequence ID" value="NZ_MARB01000004.1"/>
</dbReference>
<dbReference type="InterPro" id="IPR051474">
    <property type="entry name" value="Anti-sigma-K/W_factor"/>
</dbReference>
<dbReference type="AlphaFoldDB" id="A0A7Z0VNK8"/>
<dbReference type="PANTHER" id="PTHR37461">
    <property type="entry name" value="ANTI-SIGMA-K FACTOR RSKA"/>
    <property type="match status" value="1"/>
</dbReference>
<reference evidence="3 4" key="1">
    <citation type="submission" date="2016-06" db="EMBL/GenBank/DDBJ databases">
        <title>Genome sequence of endosymbiont of Candidatus Endolucinida thiodiazotropha.</title>
        <authorList>
            <person name="Poehlein A."/>
            <person name="Koenig S."/>
            <person name="Heiden S.E."/>
            <person name="Thuermer A."/>
            <person name="Voget S."/>
            <person name="Daniel R."/>
            <person name="Markert S."/>
            <person name="Gros O."/>
            <person name="Schweder T."/>
        </authorList>
    </citation>
    <scope>NUCLEOTIDE SEQUENCE [LARGE SCALE GENOMIC DNA]</scope>
    <source>
        <strain evidence="3 4">COS</strain>
    </source>
</reference>
<dbReference type="GO" id="GO:0016989">
    <property type="term" value="F:sigma factor antagonist activity"/>
    <property type="evidence" value="ECO:0007669"/>
    <property type="project" value="TreeGrafter"/>
</dbReference>
<protein>
    <submittedName>
        <fullName evidence="3">Anti-sigma-K factor rskA</fullName>
    </submittedName>
</protein>
<name>A0A7Z0VNK8_9GAMM</name>
<keyword evidence="1" id="KW-0472">Membrane</keyword>
<evidence type="ECO:0000313" key="3">
    <source>
        <dbReference type="EMBL" id="ODJ88905.1"/>
    </source>
</evidence>
<organism evidence="3 4">
    <name type="scientific">Candidatus Thiodiazotropha endolucinida</name>
    <dbReference type="NCBI Taxonomy" id="1655433"/>
    <lineage>
        <taxon>Bacteria</taxon>
        <taxon>Pseudomonadati</taxon>
        <taxon>Pseudomonadota</taxon>
        <taxon>Gammaproteobacteria</taxon>
        <taxon>Chromatiales</taxon>
        <taxon>Sedimenticolaceae</taxon>
        <taxon>Candidatus Thiodiazotropha</taxon>
    </lineage>
</organism>
<sequence length="230" mass="26020">MMPENEINDINILAGEYVLGTLQGQERIKFEQRLQTDMQLQGEVDAWQRRLEPMLDSIEPVTPPKAVWDQIASRIDPIDTRVEATTGFWNSLNFWRSLGMVTATLVLVMGMTLMTTRQQDMAMDSIMVVLNDQLKPGWLVGAVDNDPFLKVKAVEPTPLPQGKVCQLWLEDELGHLHPLGILPHDGSMRMNLPAALSDRQRFKVSVENTDQLPKDRPSEEIVFEGSLTEI</sequence>
<dbReference type="PANTHER" id="PTHR37461:SF1">
    <property type="entry name" value="ANTI-SIGMA-K FACTOR RSKA"/>
    <property type="match status" value="1"/>
</dbReference>